<evidence type="ECO:0000256" key="2">
    <source>
        <dbReference type="SAM" id="SignalP"/>
    </source>
</evidence>
<keyword evidence="7" id="KW-1185">Reference proteome</keyword>
<dbReference type="EMBL" id="JABEVU030000001">
    <property type="protein sequence ID" value="MDB0580775.1"/>
    <property type="molecule type" value="Genomic_DNA"/>
</dbReference>
<accession>A0A0C2DKT9</accession>
<dbReference type="AlphaFoldDB" id="A0A0C2DKT9"/>
<evidence type="ECO:0000313" key="6">
    <source>
        <dbReference type="Proteomes" id="UP000031546"/>
    </source>
</evidence>
<evidence type="ECO:0000259" key="3">
    <source>
        <dbReference type="SMART" id="SM00062"/>
    </source>
</evidence>
<dbReference type="PANTHER" id="PTHR35936">
    <property type="entry name" value="MEMBRANE-BOUND LYTIC MUREIN TRANSGLYCOSYLASE F"/>
    <property type="match status" value="1"/>
</dbReference>
<evidence type="ECO:0000313" key="4">
    <source>
        <dbReference type="EMBL" id="KIH70668.1"/>
    </source>
</evidence>
<feature type="domain" description="Solute-binding protein family 3/N-terminal" evidence="3">
    <location>
        <begin position="38"/>
        <end position="272"/>
    </location>
</feature>
<organism evidence="4 6">
    <name type="scientific">Salinicoccus roseus</name>
    <dbReference type="NCBI Taxonomy" id="45670"/>
    <lineage>
        <taxon>Bacteria</taxon>
        <taxon>Bacillati</taxon>
        <taxon>Bacillota</taxon>
        <taxon>Bacilli</taxon>
        <taxon>Bacillales</taxon>
        <taxon>Staphylococcaceae</taxon>
        <taxon>Salinicoccus</taxon>
    </lineage>
</organism>
<dbReference type="SUPFAM" id="SSF53850">
    <property type="entry name" value="Periplasmic binding protein-like II"/>
    <property type="match status" value="1"/>
</dbReference>
<dbReference type="GeneID" id="77845527"/>
<reference evidence="4 6" key="1">
    <citation type="submission" date="2015-01" db="EMBL/GenBank/DDBJ databases">
        <title>Genome sequences of high lactate-tolerant strain Salinicoccus roseus W12 with industrial interest.</title>
        <authorList>
            <person name="Wang H."/>
            <person name="Yu B."/>
        </authorList>
    </citation>
    <scope>NUCLEOTIDE SEQUENCE [LARGE SCALE GENOMIC DNA]</scope>
    <source>
        <strain evidence="4 6">W12</strain>
    </source>
</reference>
<reference evidence="5" key="3">
    <citation type="submission" date="2022-12" db="EMBL/GenBank/DDBJ databases">
        <title>Genome analysis and biological profiling of marine Salinicoccus roseus MOSEL-ME25.</title>
        <authorList>
            <person name="Mirza F.T."/>
            <person name="Xie Y."/>
            <person name="Shinwari Z.K."/>
        </authorList>
    </citation>
    <scope>NUCLEOTIDE SEQUENCE</scope>
    <source>
        <strain evidence="5">MOSEL-ME25</strain>
    </source>
</reference>
<dbReference type="STRING" id="45670.SN16_08165"/>
<dbReference type="PANTHER" id="PTHR35936:SF19">
    <property type="entry name" value="AMINO-ACID-BINDING PROTEIN YXEM-RELATED"/>
    <property type="match status" value="1"/>
</dbReference>
<dbReference type="SMART" id="SM00062">
    <property type="entry name" value="PBPb"/>
    <property type="match status" value="1"/>
</dbReference>
<dbReference type="Proteomes" id="UP000527860">
    <property type="component" value="Unassembled WGS sequence"/>
</dbReference>
<keyword evidence="1 2" id="KW-0732">Signal</keyword>
<dbReference type="Pfam" id="PF00497">
    <property type="entry name" value="SBP_bac_3"/>
    <property type="match status" value="1"/>
</dbReference>
<protein>
    <submittedName>
        <fullName evidence="5">Transporter substrate-binding domain-containing protein</fullName>
    </submittedName>
</protein>
<reference evidence="5" key="2">
    <citation type="submission" date="2020-04" db="EMBL/GenBank/DDBJ databases">
        <authorList>
            <person name="Tanveer F."/>
            <person name="Xie Y."/>
            <person name="Shinwari Z.K."/>
        </authorList>
    </citation>
    <scope>NUCLEOTIDE SEQUENCE</scope>
    <source>
        <strain evidence="5">MOSEL-ME25</strain>
    </source>
</reference>
<dbReference type="RefSeq" id="WP_040106126.1">
    <property type="nucleotide sequence ID" value="NZ_CANNFN010000006.1"/>
</dbReference>
<dbReference type="EMBL" id="JXII01000006">
    <property type="protein sequence ID" value="KIH70668.1"/>
    <property type="molecule type" value="Genomic_DNA"/>
</dbReference>
<dbReference type="Proteomes" id="UP000031546">
    <property type="component" value="Unassembled WGS sequence"/>
</dbReference>
<gene>
    <name evidence="5" type="ORF">F7P68_0009540</name>
    <name evidence="4" type="ORF">SN16_08165</name>
</gene>
<dbReference type="InterPro" id="IPR001638">
    <property type="entry name" value="Solute-binding_3/MltF_N"/>
</dbReference>
<evidence type="ECO:0000313" key="7">
    <source>
        <dbReference type="Proteomes" id="UP000527860"/>
    </source>
</evidence>
<evidence type="ECO:0000256" key="1">
    <source>
        <dbReference type="ARBA" id="ARBA00022729"/>
    </source>
</evidence>
<dbReference type="PROSITE" id="PS51257">
    <property type="entry name" value="PROKAR_LIPOPROTEIN"/>
    <property type="match status" value="1"/>
</dbReference>
<dbReference type="Gene3D" id="3.40.190.10">
    <property type="entry name" value="Periplasmic binding protein-like II"/>
    <property type="match status" value="2"/>
</dbReference>
<feature type="chain" id="PRO_5038447318" evidence="2">
    <location>
        <begin position="19"/>
        <end position="278"/>
    </location>
</feature>
<feature type="signal peptide" evidence="2">
    <location>
        <begin position="1"/>
        <end position="18"/>
    </location>
</feature>
<evidence type="ECO:0000313" key="5">
    <source>
        <dbReference type="EMBL" id="MDB0580775.1"/>
    </source>
</evidence>
<proteinExistence type="predicted"/>
<dbReference type="OrthoDB" id="8613538at2"/>
<name>A0A0C2DKT9_9STAP</name>
<comment type="caution">
    <text evidence="4">The sequence shown here is derived from an EMBL/GenBank/DDBJ whole genome shotgun (WGS) entry which is preliminary data.</text>
</comment>
<sequence>MKRLLLLMSLSAVLLMLAACGGEEESAEGAEESGEVRTVEVAVSSSSRPLSYVGDDGELTGYEPELLRAIDEKLEGYEFNMEGASDSAGEIGLDTGQYDMLAQGLILSPEREESYLVPDESNGPSLMKIFATGDQEGEIESLDDLQGKNVVPVTPTGGVFNLLNGYNEEHPDNQIEFDTSDGGIPTSDRLQEVNDGVYDALVHPSNLGQQEIIEEAGLDIHVTEPVEINPTYFLIHDSEENAELRDKVSEALAELKEEGTVSELSNEFYGEDILQYEE</sequence>